<reference evidence="2 3" key="1">
    <citation type="submission" date="2017-11" db="EMBL/GenBank/DDBJ databases">
        <title>De-novo sequencing of pomegranate (Punica granatum L.) genome.</title>
        <authorList>
            <person name="Akparov Z."/>
            <person name="Amiraslanov A."/>
            <person name="Hajiyeva S."/>
            <person name="Abbasov M."/>
            <person name="Kaur K."/>
            <person name="Hamwieh A."/>
            <person name="Solovyev V."/>
            <person name="Salamov A."/>
            <person name="Braich B."/>
            <person name="Kosarev P."/>
            <person name="Mahmoud A."/>
            <person name="Hajiyev E."/>
            <person name="Babayeva S."/>
            <person name="Izzatullayeva V."/>
            <person name="Mammadov A."/>
            <person name="Mammadov A."/>
            <person name="Sharifova S."/>
            <person name="Ojaghi J."/>
            <person name="Eynullazada K."/>
            <person name="Bayramov B."/>
            <person name="Abdulazimova A."/>
            <person name="Shahmuradov I."/>
        </authorList>
    </citation>
    <scope>NUCLEOTIDE SEQUENCE [LARGE SCALE GENOMIC DNA]</scope>
    <source>
        <strain evidence="3">cv. AG2017</strain>
        <tissue evidence="2">Leaf</tissue>
    </source>
</reference>
<dbReference type="AlphaFoldDB" id="A0A2I0KZ43"/>
<keyword evidence="3" id="KW-1185">Reference proteome</keyword>
<comment type="caution">
    <text evidence="2">The sequence shown here is derived from an EMBL/GenBank/DDBJ whole genome shotgun (WGS) entry which is preliminary data.</text>
</comment>
<evidence type="ECO:0000313" key="2">
    <source>
        <dbReference type="EMBL" id="PKI73126.1"/>
    </source>
</evidence>
<sequence length="61" mass="6133">MGRTGEVGPGWAWVGPAKKERTGPRPVSQRAAGIGAAAATRLGAAVLAPGRHNDGRNGCGR</sequence>
<name>A0A2I0KZ43_PUNGR</name>
<evidence type="ECO:0000313" key="3">
    <source>
        <dbReference type="Proteomes" id="UP000233551"/>
    </source>
</evidence>
<dbReference type="Proteomes" id="UP000233551">
    <property type="component" value="Unassembled WGS sequence"/>
</dbReference>
<protein>
    <submittedName>
        <fullName evidence="2">Uncharacterized protein</fullName>
    </submittedName>
</protein>
<proteinExistence type="predicted"/>
<evidence type="ECO:0000256" key="1">
    <source>
        <dbReference type="SAM" id="MobiDB-lite"/>
    </source>
</evidence>
<accession>A0A2I0KZ43</accession>
<dbReference type="EMBL" id="PGOL01000289">
    <property type="protein sequence ID" value="PKI73126.1"/>
    <property type="molecule type" value="Genomic_DNA"/>
</dbReference>
<gene>
    <name evidence="2" type="ORF">CRG98_006468</name>
</gene>
<organism evidence="2 3">
    <name type="scientific">Punica granatum</name>
    <name type="common">Pomegranate</name>
    <dbReference type="NCBI Taxonomy" id="22663"/>
    <lineage>
        <taxon>Eukaryota</taxon>
        <taxon>Viridiplantae</taxon>
        <taxon>Streptophyta</taxon>
        <taxon>Embryophyta</taxon>
        <taxon>Tracheophyta</taxon>
        <taxon>Spermatophyta</taxon>
        <taxon>Magnoliopsida</taxon>
        <taxon>eudicotyledons</taxon>
        <taxon>Gunneridae</taxon>
        <taxon>Pentapetalae</taxon>
        <taxon>rosids</taxon>
        <taxon>malvids</taxon>
        <taxon>Myrtales</taxon>
        <taxon>Lythraceae</taxon>
        <taxon>Punica</taxon>
    </lineage>
</organism>
<feature type="region of interest" description="Disordered" evidence="1">
    <location>
        <begin position="1"/>
        <end position="31"/>
    </location>
</feature>